<organism evidence="1 2">
    <name type="scientific">Pleurodeles waltl</name>
    <name type="common">Iberian ribbed newt</name>
    <dbReference type="NCBI Taxonomy" id="8319"/>
    <lineage>
        <taxon>Eukaryota</taxon>
        <taxon>Metazoa</taxon>
        <taxon>Chordata</taxon>
        <taxon>Craniata</taxon>
        <taxon>Vertebrata</taxon>
        <taxon>Euteleostomi</taxon>
        <taxon>Amphibia</taxon>
        <taxon>Batrachia</taxon>
        <taxon>Caudata</taxon>
        <taxon>Salamandroidea</taxon>
        <taxon>Salamandridae</taxon>
        <taxon>Pleurodelinae</taxon>
        <taxon>Pleurodeles</taxon>
    </lineage>
</organism>
<comment type="caution">
    <text evidence="1">The sequence shown here is derived from an EMBL/GenBank/DDBJ whole genome shotgun (WGS) entry which is preliminary data.</text>
</comment>
<accession>A0AAV7P5R1</accession>
<evidence type="ECO:0000313" key="1">
    <source>
        <dbReference type="EMBL" id="KAJ1122515.1"/>
    </source>
</evidence>
<gene>
    <name evidence="1" type="ORF">NDU88_001001</name>
</gene>
<evidence type="ECO:0000313" key="2">
    <source>
        <dbReference type="Proteomes" id="UP001066276"/>
    </source>
</evidence>
<reference evidence="1" key="1">
    <citation type="journal article" date="2022" name="bioRxiv">
        <title>Sequencing and chromosome-scale assembly of the giantPleurodeles waltlgenome.</title>
        <authorList>
            <person name="Brown T."/>
            <person name="Elewa A."/>
            <person name="Iarovenko S."/>
            <person name="Subramanian E."/>
            <person name="Araus A.J."/>
            <person name="Petzold A."/>
            <person name="Susuki M."/>
            <person name="Suzuki K.-i.T."/>
            <person name="Hayashi T."/>
            <person name="Toyoda A."/>
            <person name="Oliveira C."/>
            <person name="Osipova E."/>
            <person name="Leigh N.D."/>
            <person name="Simon A."/>
            <person name="Yun M.H."/>
        </authorList>
    </citation>
    <scope>NUCLEOTIDE SEQUENCE</scope>
    <source>
        <strain evidence="1">20211129_DDA</strain>
        <tissue evidence="1">Liver</tissue>
    </source>
</reference>
<name>A0AAV7P5R1_PLEWA</name>
<keyword evidence="2" id="KW-1185">Reference proteome</keyword>
<dbReference type="AlphaFoldDB" id="A0AAV7P5R1"/>
<proteinExistence type="predicted"/>
<protein>
    <submittedName>
        <fullName evidence="1">Uncharacterized protein</fullName>
    </submittedName>
</protein>
<sequence>MAQQTVKALGEVGIASPGVKFARCTHAQPHEQARLIVQACPLLQATCLEARVNTTTSTPLSEFPLEDLT</sequence>
<dbReference type="Proteomes" id="UP001066276">
    <property type="component" value="Chromosome 7"/>
</dbReference>
<dbReference type="EMBL" id="JANPWB010000011">
    <property type="protein sequence ID" value="KAJ1122515.1"/>
    <property type="molecule type" value="Genomic_DNA"/>
</dbReference>